<gene>
    <name evidence="1" type="ORF">RPERSI_LOCUS11543</name>
</gene>
<protein>
    <submittedName>
        <fullName evidence="1">36101_t:CDS:1</fullName>
    </submittedName>
</protein>
<dbReference type="Proteomes" id="UP000789920">
    <property type="component" value="Unassembled WGS sequence"/>
</dbReference>
<name>A0ACA9PU98_9GLOM</name>
<reference evidence="1" key="1">
    <citation type="submission" date="2021-06" db="EMBL/GenBank/DDBJ databases">
        <authorList>
            <person name="Kallberg Y."/>
            <person name="Tangrot J."/>
            <person name="Rosling A."/>
        </authorList>
    </citation>
    <scope>NUCLEOTIDE SEQUENCE</scope>
    <source>
        <strain evidence="1">MA461A</strain>
    </source>
</reference>
<proteinExistence type="predicted"/>
<organism evidence="1 2">
    <name type="scientific">Racocetra persica</name>
    <dbReference type="NCBI Taxonomy" id="160502"/>
    <lineage>
        <taxon>Eukaryota</taxon>
        <taxon>Fungi</taxon>
        <taxon>Fungi incertae sedis</taxon>
        <taxon>Mucoromycota</taxon>
        <taxon>Glomeromycotina</taxon>
        <taxon>Glomeromycetes</taxon>
        <taxon>Diversisporales</taxon>
        <taxon>Gigasporaceae</taxon>
        <taxon>Racocetra</taxon>
    </lineage>
</organism>
<keyword evidence="2" id="KW-1185">Reference proteome</keyword>
<evidence type="ECO:0000313" key="1">
    <source>
        <dbReference type="EMBL" id="CAG8724006.1"/>
    </source>
</evidence>
<sequence>EEFDTINNGAGKRKEASCRYCIQKWSRGRAYEMKSHLAIKCKGKVPKEVRIKLFVDTYYDVVEAIDKSKEKRANQSLIKWIVSSGISFAAFDNPYFEDYTKALNPSYEPPKHTALATLILNAKVANIIIKIDKELSKAKNLTLCIDNFSKIAYIAKFIAEKIIEVLERIGPEKFIAIVSDAESSMMAAKRQIAQKY</sequence>
<comment type="caution">
    <text evidence="1">The sequence shown here is derived from an EMBL/GenBank/DDBJ whole genome shotgun (WGS) entry which is preliminary data.</text>
</comment>
<evidence type="ECO:0000313" key="2">
    <source>
        <dbReference type="Proteomes" id="UP000789920"/>
    </source>
</evidence>
<feature type="non-terminal residue" evidence="1">
    <location>
        <position position="1"/>
    </location>
</feature>
<accession>A0ACA9PU98</accession>
<dbReference type="EMBL" id="CAJVQC010023819">
    <property type="protein sequence ID" value="CAG8724006.1"/>
    <property type="molecule type" value="Genomic_DNA"/>
</dbReference>